<feature type="compositionally biased region" description="Low complexity" evidence="1">
    <location>
        <begin position="110"/>
        <end position="125"/>
    </location>
</feature>
<feature type="compositionally biased region" description="Low complexity" evidence="1">
    <location>
        <begin position="1"/>
        <end position="21"/>
    </location>
</feature>
<comment type="caution">
    <text evidence="2">The sequence shown here is derived from an EMBL/GenBank/DDBJ whole genome shotgun (WGS) entry which is preliminary data.</text>
</comment>
<dbReference type="EMBL" id="JAUHHV010000010">
    <property type="protein sequence ID" value="KAK1409702.1"/>
    <property type="molecule type" value="Genomic_DNA"/>
</dbReference>
<accession>A0AAD8JSB2</accession>
<evidence type="ECO:0000256" key="1">
    <source>
        <dbReference type="SAM" id="MobiDB-lite"/>
    </source>
</evidence>
<feature type="region of interest" description="Disordered" evidence="1">
    <location>
        <begin position="1075"/>
        <end position="1113"/>
    </location>
</feature>
<dbReference type="PANTHER" id="PTHR31115">
    <property type="entry name" value="OS05G0107300 PROTEIN"/>
    <property type="match status" value="1"/>
</dbReference>
<feature type="region of interest" description="Disordered" evidence="1">
    <location>
        <begin position="556"/>
        <end position="642"/>
    </location>
</feature>
<proteinExistence type="predicted"/>
<feature type="region of interest" description="Disordered" evidence="1">
    <location>
        <begin position="1"/>
        <end position="46"/>
    </location>
</feature>
<keyword evidence="3" id="KW-1185">Reference proteome</keyword>
<organism evidence="2 3">
    <name type="scientific">Tagetes erecta</name>
    <name type="common">African marigold</name>
    <dbReference type="NCBI Taxonomy" id="13708"/>
    <lineage>
        <taxon>Eukaryota</taxon>
        <taxon>Viridiplantae</taxon>
        <taxon>Streptophyta</taxon>
        <taxon>Embryophyta</taxon>
        <taxon>Tracheophyta</taxon>
        <taxon>Spermatophyta</taxon>
        <taxon>Magnoliopsida</taxon>
        <taxon>eudicotyledons</taxon>
        <taxon>Gunneridae</taxon>
        <taxon>Pentapetalae</taxon>
        <taxon>asterids</taxon>
        <taxon>campanulids</taxon>
        <taxon>Asterales</taxon>
        <taxon>Asteraceae</taxon>
        <taxon>Asteroideae</taxon>
        <taxon>Heliantheae alliance</taxon>
        <taxon>Tageteae</taxon>
        <taxon>Tagetes</taxon>
    </lineage>
</organism>
<feature type="compositionally biased region" description="Low complexity" evidence="1">
    <location>
        <begin position="490"/>
        <end position="500"/>
    </location>
</feature>
<feature type="compositionally biased region" description="Basic and acidic residues" evidence="1">
    <location>
        <begin position="251"/>
        <end position="264"/>
    </location>
</feature>
<feature type="region of interest" description="Disordered" evidence="1">
    <location>
        <begin position="104"/>
        <end position="125"/>
    </location>
</feature>
<feature type="compositionally biased region" description="Polar residues" evidence="1">
    <location>
        <begin position="400"/>
        <end position="440"/>
    </location>
</feature>
<dbReference type="PANTHER" id="PTHR31115:SF2">
    <property type="entry name" value="OS05G0107300 PROTEIN"/>
    <property type="match status" value="1"/>
</dbReference>
<dbReference type="Proteomes" id="UP001229421">
    <property type="component" value="Unassembled WGS sequence"/>
</dbReference>
<name>A0AAD8JSB2_TARER</name>
<gene>
    <name evidence="2" type="ORF">QVD17_36231</name>
</gene>
<protein>
    <submittedName>
        <fullName evidence="2">Uncharacterized protein</fullName>
    </submittedName>
</protein>
<evidence type="ECO:0000313" key="2">
    <source>
        <dbReference type="EMBL" id="KAK1409702.1"/>
    </source>
</evidence>
<evidence type="ECO:0000313" key="3">
    <source>
        <dbReference type="Proteomes" id="UP001229421"/>
    </source>
</evidence>
<dbReference type="AlphaFoldDB" id="A0AAD8JSB2"/>
<feature type="region of interest" description="Disordered" evidence="1">
    <location>
        <begin position="251"/>
        <end position="523"/>
    </location>
</feature>
<reference evidence="2" key="1">
    <citation type="journal article" date="2023" name="bioRxiv">
        <title>Improved chromosome-level genome assembly for marigold (Tagetes erecta).</title>
        <authorList>
            <person name="Jiang F."/>
            <person name="Yuan L."/>
            <person name="Wang S."/>
            <person name="Wang H."/>
            <person name="Xu D."/>
            <person name="Wang A."/>
            <person name="Fan W."/>
        </authorList>
    </citation>
    <scope>NUCLEOTIDE SEQUENCE</scope>
    <source>
        <strain evidence="2">WSJ</strain>
        <tissue evidence="2">Leaf</tissue>
    </source>
</reference>
<feature type="compositionally biased region" description="Polar residues" evidence="1">
    <location>
        <begin position="1099"/>
        <end position="1113"/>
    </location>
</feature>
<sequence length="1197" mass="130591">MAANARFESPSASSSEPGFSGPYSNGKRGAVGPNLDRSGSFREGTESRVFGSGFAVTRSGSSGSVASGSLPPLSQCLSLEPIQIGERKSDRSVELKRVMGIIAGSTNEDSSSGAAVSGSSKPSSPLAVAEDLKRLRSSVVDTCNTARGRANKLDEHLHKLDKYCDGVNTKKTQRNELLTKDQAGALNSKIGTQVYRNSTELVNQRVEDRPKNVLLNKRVRTSVAETRLEFRSNGLRKQPVVMATDRDSLKDNLEESDMSEEKIQRLPVGGDGWDKKMKRKRSVGTGCARPMDNNGEPKRPLQNKAVSEPVLQPNDNHPYRLGPSNGTGNTRKSDNKSEGSSFPNGSRARMSPRNELEGSTRDITGGLNKERILTKGNNKLNTRDDSYIPSGNLVTKGKATRTSRNGAMVAANSTPSTPRLSGTPESWENVTGSSKISSTGGAVDRKRSLPTGPSSPNMAQWVGQRPQKMSRTRRSNLVSPVSNQEEKQLSSDSCSHSDVSARLASDGTNGPVISKPLKPKLEPVQSPYRLTESEESVGGQNVGTSLATGMKAKSVINEESGEGVKRQGRGGRGPLIARAHSSATGDKLDNTPMVKPIRSNKPGSEKNGSKTGRPLKKLSDRKGVSRLGQLQNGGTDYTGKSDDDREELLAAANHARNASYLACSSAFWKKIEPIFAPVSSIDKAYLSTQLKEPDFQESFPQFHGRANNVAMSLTHEVSVYDTNGSGERNMHVKHQGSETFSGRLDSDKASKEFIPLFQRVLSALIIEETVNELEEEEENTEILPLQDAVCDSAYDTYLHDDPSEPRKRARREVEHDTMFQSIHSVKLSFSSNGNTFRSPTMNESPCDDVALAGISKNFINRPQVVHMEGFGIPSFDNQYEQMRVDDKLLLELHSIGLYPELVPKLDDKEDESIKQEINQLKTRLRQQNYKKKAYLEKICKSIGSGIVGRDLEQLALDKLVELAYRKLLATKGSSRGGTLKIPKHVALAFGRRTLARCRKFGKSGVSCFNMPPLQEVLFAPPEELDNTTTKYIGFQNPHADSRISSDGPFAINGPISNRGKKKELLLDDVGTAFGGTTGKRAYQGERKIKAQPKQKAGQIPTSGNGPANQSTRTLHPVQPSLIRESRMVLHGNGSQDKSREGMDNIDALQDLDPIDELGVGGPQDLSSLLNFDEEELQDHFSAGLDIPMDDLTELNMF</sequence>